<keyword evidence="2" id="KW-1185">Reference proteome</keyword>
<proteinExistence type="predicted"/>
<organism evidence="1 2">
    <name type="scientific">Shewanella psychropiezotolerans</name>
    <dbReference type="NCBI Taxonomy" id="2593655"/>
    <lineage>
        <taxon>Bacteria</taxon>
        <taxon>Pseudomonadati</taxon>
        <taxon>Pseudomonadota</taxon>
        <taxon>Gammaproteobacteria</taxon>
        <taxon>Alteromonadales</taxon>
        <taxon>Shewanellaceae</taxon>
        <taxon>Shewanella</taxon>
    </lineage>
</organism>
<reference evidence="1 2" key="1">
    <citation type="submission" date="2019-07" db="EMBL/GenBank/DDBJ databases">
        <title>Shewanella sp. YLB-06 whole genomic sequence.</title>
        <authorList>
            <person name="Yu L."/>
        </authorList>
    </citation>
    <scope>NUCLEOTIDE SEQUENCE [LARGE SCALE GENOMIC DNA]</scope>
    <source>
        <strain evidence="1 2">YLB-06</strain>
    </source>
</reference>
<dbReference type="Proteomes" id="UP000315947">
    <property type="component" value="Chromosome"/>
</dbReference>
<dbReference type="RefSeq" id="WP_144046710.1">
    <property type="nucleotide sequence ID" value="NZ_CP041614.1"/>
</dbReference>
<dbReference type="EMBL" id="CP041614">
    <property type="protein sequence ID" value="QDO84351.1"/>
    <property type="molecule type" value="Genomic_DNA"/>
</dbReference>
<evidence type="ECO:0000313" key="2">
    <source>
        <dbReference type="Proteomes" id="UP000315947"/>
    </source>
</evidence>
<protein>
    <recommendedName>
        <fullName evidence="3">DUF4402 domain-containing protein</fullName>
    </recommendedName>
</protein>
<evidence type="ECO:0000313" key="1">
    <source>
        <dbReference type="EMBL" id="QDO84351.1"/>
    </source>
</evidence>
<gene>
    <name evidence="1" type="ORF">FM037_15435</name>
</gene>
<sequence length="139" mass="14933">MLTTFLLASIIGQTSFNLVVPLQIAETQTINLGHISNLESARCRVASNLRSGDACVESEWGSGVIRITGGIDESIMMRVSTVSADGISFIPLLSNGTQSDMYLIQDGVLDVSIGGELTLLKSLALGQYKISYMVEVNYQ</sequence>
<evidence type="ECO:0008006" key="3">
    <source>
        <dbReference type="Google" id="ProtNLM"/>
    </source>
</evidence>
<name>A0ABX5X514_9GAMM</name>
<accession>A0ABX5X514</accession>